<geneLocation type="plasmid" evidence="1 2">
    <name>pNBRC108728a</name>
</geneLocation>
<protein>
    <recommendedName>
        <fullName evidence="3">DNA helicase</fullName>
    </recommendedName>
</protein>
<dbReference type="Proteomes" id="UP001321486">
    <property type="component" value="Plasmid pNBRC108728a"/>
</dbReference>
<keyword evidence="2" id="KW-1185">Reference proteome</keyword>
<reference evidence="2" key="1">
    <citation type="journal article" date="2019" name="Int. J. Syst. Evol. Microbiol.">
        <title>The Global Catalogue of Microorganisms (GCM) 10K type strain sequencing project: providing services to taxonomists for standard genome sequencing and annotation.</title>
        <authorList>
            <consortium name="The Broad Institute Genomics Platform"/>
            <consortium name="The Broad Institute Genome Sequencing Center for Infectious Disease"/>
            <person name="Wu L."/>
            <person name="Ma J."/>
        </authorList>
    </citation>
    <scope>NUCLEOTIDE SEQUENCE [LARGE SCALE GENOMIC DNA]</scope>
    <source>
        <strain evidence="2">NBRC 108728</strain>
    </source>
</reference>
<organism evidence="1 2">
    <name type="scientific">Frondihabitans sucicola</name>
    <dbReference type="NCBI Taxonomy" id="1268041"/>
    <lineage>
        <taxon>Bacteria</taxon>
        <taxon>Bacillati</taxon>
        <taxon>Actinomycetota</taxon>
        <taxon>Actinomycetes</taxon>
        <taxon>Micrococcales</taxon>
        <taxon>Microbacteriaceae</taxon>
        <taxon>Frondihabitans</taxon>
    </lineage>
</organism>
<keyword evidence="1" id="KW-0614">Plasmid</keyword>
<dbReference type="EMBL" id="AP027733">
    <property type="protein sequence ID" value="BDZ52541.1"/>
    <property type="molecule type" value="Genomic_DNA"/>
</dbReference>
<evidence type="ECO:0008006" key="3">
    <source>
        <dbReference type="Google" id="ProtNLM"/>
    </source>
</evidence>
<name>A0ABM8GVP5_9MICO</name>
<evidence type="ECO:0000313" key="2">
    <source>
        <dbReference type="Proteomes" id="UP001321486"/>
    </source>
</evidence>
<proteinExistence type="predicted"/>
<accession>A0ABM8GVP5</accession>
<evidence type="ECO:0000313" key="1">
    <source>
        <dbReference type="EMBL" id="BDZ52541.1"/>
    </source>
</evidence>
<gene>
    <name evidence="1" type="ORF">GCM10025867_47820</name>
</gene>
<sequence>MSEPAHPLSVAMASCVAFGEHLVKFADFLEGTTRDEAEDGRAWCKYLMPALNELHEITRVVESHMSVLAVVGGATVNNASRASQQTYYLTRRAFTALPYTARFIKSYSAPEIGTLSGRAIHEVFDGLEHFGGEPTFWESYFDPSRIRCDINEVLRDAAAEWSLFFRTTALSIATHAEPDIDIATWAIRLLEDIGDARVQIKNSSIRPSGTRARSG</sequence>